<dbReference type="PROSITE" id="PS51419">
    <property type="entry name" value="RAB"/>
    <property type="match status" value="1"/>
</dbReference>
<evidence type="ECO:0000256" key="2">
    <source>
        <dbReference type="ARBA" id="ARBA00022741"/>
    </source>
</evidence>
<dbReference type="AlphaFoldDB" id="A0A2G8KXV9"/>
<dbReference type="GO" id="GO:0005525">
    <property type="term" value="F:GTP binding"/>
    <property type="evidence" value="ECO:0007669"/>
    <property type="project" value="InterPro"/>
</dbReference>
<dbReference type="NCBIfam" id="TIGR00231">
    <property type="entry name" value="small_GTP"/>
    <property type="match status" value="1"/>
</dbReference>
<dbReference type="SMART" id="SM00173">
    <property type="entry name" value="RAS"/>
    <property type="match status" value="1"/>
</dbReference>
<feature type="region of interest" description="Disordered" evidence="3">
    <location>
        <begin position="147"/>
        <end position="173"/>
    </location>
</feature>
<dbReference type="STRING" id="307972.A0A2G8KXV9"/>
<dbReference type="InterPro" id="IPR027417">
    <property type="entry name" value="P-loop_NTPase"/>
</dbReference>
<evidence type="ECO:0000256" key="3">
    <source>
        <dbReference type="SAM" id="MobiDB-lite"/>
    </source>
</evidence>
<comment type="caution">
    <text evidence="4">The sequence shown here is derived from an EMBL/GenBank/DDBJ whole genome shotgun (WGS) entry which is preliminary data.</text>
</comment>
<dbReference type="PRINTS" id="PR00449">
    <property type="entry name" value="RASTRNSFRMNG"/>
</dbReference>
<dbReference type="PANTHER" id="PTHR47978">
    <property type="match status" value="1"/>
</dbReference>
<dbReference type="SMART" id="SM00175">
    <property type="entry name" value="RAB"/>
    <property type="match status" value="1"/>
</dbReference>
<dbReference type="OrthoDB" id="25896at2759"/>
<dbReference type="EMBL" id="MRZV01000312">
    <property type="protein sequence ID" value="PIK52821.1"/>
    <property type="molecule type" value="Genomic_DNA"/>
</dbReference>
<accession>A0A2G8KXV9</accession>
<dbReference type="Gene3D" id="3.40.50.300">
    <property type="entry name" value="P-loop containing nucleotide triphosphate hydrolases"/>
    <property type="match status" value="1"/>
</dbReference>
<dbReference type="Proteomes" id="UP000230750">
    <property type="component" value="Unassembled WGS sequence"/>
</dbReference>
<organism evidence="4 5">
    <name type="scientific">Stichopus japonicus</name>
    <name type="common">Sea cucumber</name>
    <dbReference type="NCBI Taxonomy" id="307972"/>
    <lineage>
        <taxon>Eukaryota</taxon>
        <taxon>Metazoa</taxon>
        <taxon>Echinodermata</taxon>
        <taxon>Eleutherozoa</taxon>
        <taxon>Echinozoa</taxon>
        <taxon>Holothuroidea</taxon>
        <taxon>Aspidochirotacea</taxon>
        <taxon>Aspidochirotida</taxon>
        <taxon>Stichopodidae</taxon>
        <taxon>Apostichopus</taxon>
    </lineage>
</organism>
<keyword evidence="2" id="KW-0547">Nucleotide-binding</keyword>
<gene>
    <name evidence="4" type="ORF">BSL78_10254</name>
</gene>
<dbReference type="InterPro" id="IPR001806">
    <property type="entry name" value="Small_GTPase"/>
</dbReference>
<dbReference type="SUPFAM" id="SSF52540">
    <property type="entry name" value="P-loop containing nucleoside triphosphate hydrolases"/>
    <property type="match status" value="1"/>
</dbReference>
<evidence type="ECO:0000313" key="5">
    <source>
        <dbReference type="Proteomes" id="UP000230750"/>
    </source>
</evidence>
<reference evidence="4 5" key="1">
    <citation type="journal article" date="2017" name="PLoS Biol.">
        <title>The sea cucumber genome provides insights into morphological evolution and visceral regeneration.</title>
        <authorList>
            <person name="Zhang X."/>
            <person name="Sun L."/>
            <person name="Yuan J."/>
            <person name="Sun Y."/>
            <person name="Gao Y."/>
            <person name="Zhang L."/>
            <person name="Li S."/>
            <person name="Dai H."/>
            <person name="Hamel J.F."/>
            <person name="Liu C."/>
            <person name="Yu Y."/>
            <person name="Liu S."/>
            <person name="Lin W."/>
            <person name="Guo K."/>
            <person name="Jin S."/>
            <person name="Xu P."/>
            <person name="Storey K.B."/>
            <person name="Huan P."/>
            <person name="Zhang T."/>
            <person name="Zhou Y."/>
            <person name="Zhang J."/>
            <person name="Lin C."/>
            <person name="Li X."/>
            <person name="Xing L."/>
            <person name="Huo D."/>
            <person name="Sun M."/>
            <person name="Wang L."/>
            <person name="Mercier A."/>
            <person name="Li F."/>
            <person name="Yang H."/>
            <person name="Xiang J."/>
        </authorList>
    </citation>
    <scope>NUCLEOTIDE SEQUENCE [LARGE SCALE GENOMIC DNA]</scope>
    <source>
        <strain evidence="4">Shaxun</strain>
        <tissue evidence="4">Muscle</tissue>
    </source>
</reference>
<keyword evidence="5" id="KW-1185">Reference proteome</keyword>
<protein>
    <submittedName>
        <fullName evidence="4">Putative ras-related protein</fullName>
    </submittedName>
</protein>
<dbReference type="SMART" id="SM00174">
    <property type="entry name" value="RHO"/>
    <property type="match status" value="1"/>
</dbReference>
<proteinExistence type="inferred from homology"/>
<comment type="similarity">
    <text evidence="1">Belongs to the small GTPase superfamily. Rab family.</text>
</comment>
<name>A0A2G8KXV9_STIJA</name>
<dbReference type="InterPro" id="IPR005225">
    <property type="entry name" value="Small_GTP-bd"/>
</dbReference>
<sequence>MIEALIFNSQTNIKMDTCGQERYEALTRIYYQNAAAAIVCYDVTDLASFEKTSFWINELKEYNNEAAQIYLVGTKADLVEKDIKQRAVELSVVEALAKDVGAVTFETSSKTGENIKTLFQKIAEDFVSMGLHRKKRVKSIKLHQNTPTEDSIGLSKKSGCRCTGGNKEKTETS</sequence>
<evidence type="ECO:0000256" key="1">
    <source>
        <dbReference type="ARBA" id="ARBA00006270"/>
    </source>
</evidence>
<evidence type="ECO:0000313" key="4">
    <source>
        <dbReference type="EMBL" id="PIK52821.1"/>
    </source>
</evidence>
<dbReference type="Pfam" id="PF00071">
    <property type="entry name" value="Ras"/>
    <property type="match status" value="1"/>
</dbReference>
<dbReference type="GO" id="GO:0003924">
    <property type="term" value="F:GTPase activity"/>
    <property type="evidence" value="ECO:0007669"/>
    <property type="project" value="InterPro"/>
</dbReference>
<dbReference type="PROSITE" id="PS51421">
    <property type="entry name" value="RAS"/>
    <property type="match status" value="1"/>
</dbReference>